<name>A0ABW3ZRL7_9BACI</name>
<comment type="caution">
    <text evidence="1">The sequence shown here is derived from an EMBL/GenBank/DDBJ whole genome shotgun (WGS) entry which is preliminary data.</text>
</comment>
<proteinExistence type="predicted"/>
<reference evidence="2" key="1">
    <citation type="journal article" date="2019" name="Int. J. Syst. Evol. Microbiol.">
        <title>The Global Catalogue of Microorganisms (GCM) 10K type strain sequencing project: providing services to taxonomists for standard genome sequencing and annotation.</title>
        <authorList>
            <consortium name="The Broad Institute Genomics Platform"/>
            <consortium name="The Broad Institute Genome Sequencing Center for Infectious Disease"/>
            <person name="Wu L."/>
            <person name="Ma J."/>
        </authorList>
    </citation>
    <scope>NUCLEOTIDE SEQUENCE [LARGE SCALE GENOMIC DNA]</scope>
    <source>
        <strain evidence="2">CCUG 54822</strain>
    </source>
</reference>
<evidence type="ECO:0000313" key="2">
    <source>
        <dbReference type="Proteomes" id="UP001597178"/>
    </source>
</evidence>
<dbReference type="InterPro" id="IPR018690">
    <property type="entry name" value="DUF2187"/>
</dbReference>
<keyword evidence="2" id="KW-1185">Reference proteome</keyword>
<accession>A0ABW3ZRL7</accession>
<dbReference type="RefSeq" id="WP_382397914.1">
    <property type="nucleotide sequence ID" value="NZ_JBHTNH010000003.1"/>
</dbReference>
<dbReference type="Proteomes" id="UP001597178">
    <property type="component" value="Unassembled WGS sequence"/>
</dbReference>
<sequence length="85" mass="9650">MFVPDRKKAEPGDIIAFEQGGKMVKGKVLPSKTKNSIIVDISDMKDYETINYGYPNTVISHKKYRIVENTSADNENADRLRRVFG</sequence>
<protein>
    <submittedName>
        <fullName evidence="1">YkvS family protein</fullName>
    </submittedName>
</protein>
<dbReference type="Pfam" id="PF09953">
    <property type="entry name" value="DUF2187"/>
    <property type="match status" value="1"/>
</dbReference>
<evidence type="ECO:0000313" key="1">
    <source>
        <dbReference type="EMBL" id="MFD1360894.1"/>
    </source>
</evidence>
<dbReference type="EMBL" id="JBHTNH010000003">
    <property type="protein sequence ID" value="MFD1360894.1"/>
    <property type="molecule type" value="Genomic_DNA"/>
</dbReference>
<gene>
    <name evidence="1" type="ORF">ACFQ4A_04270</name>
</gene>
<organism evidence="1 2">
    <name type="scientific">Lentibacillus salinarum</name>
    <dbReference type="NCBI Taxonomy" id="446820"/>
    <lineage>
        <taxon>Bacteria</taxon>
        <taxon>Bacillati</taxon>
        <taxon>Bacillota</taxon>
        <taxon>Bacilli</taxon>
        <taxon>Bacillales</taxon>
        <taxon>Bacillaceae</taxon>
        <taxon>Lentibacillus</taxon>
    </lineage>
</organism>